<evidence type="ECO:0000256" key="2">
    <source>
        <dbReference type="SAM" id="Phobius"/>
    </source>
</evidence>
<feature type="transmembrane region" description="Helical" evidence="2">
    <location>
        <begin position="28"/>
        <end position="49"/>
    </location>
</feature>
<keyword evidence="2" id="KW-0812">Transmembrane</keyword>
<feature type="region of interest" description="Disordered" evidence="1">
    <location>
        <begin position="366"/>
        <end position="393"/>
    </location>
</feature>
<accession>A0A183IZ87</accession>
<evidence type="ECO:0000313" key="4">
    <source>
        <dbReference type="Proteomes" id="UP000270296"/>
    </source>
</evidence>
<dbReference type="Proteomes" id="UP000270296">
    <property type="component" value="Unassembled WGS sequence"/>
</dbReference>
<proteinExistence type="predicted"/>
<dbReference type="WBParaSite" id="SBAD_0000925601-mRNA-1">
    <property type="protein sequence ID" value="SBAD_0000925601-mRNA-1"/>
    <property type="gene ID" value="SBAD_0000925601"/>
</dbReference>
<protein>
    <submittedName>
        <fullName evidence="5">Tetraspanin</fullName>
    </submittedName>
</protein>
<evidence type="ECO:0000256" key="1">
    <source>
        <dbReference type="SAM" id="MobiDB-lite"/>
    </source>
</evidence>
<name>A0A183IZ87_9BILA</name>
<evidence type="ECO:0000313" key="3">
    <source>
        <dbReference type="EMBL" id="VDP20206.1"/>
    </source>
</evidence>
<dbReference type="EMBL" id="UZAM01012129">
    <property type="protein sequence ID" value="VDP20206.1"/>
    <property type="molecule type" value="Genomic_DNA"/>
</dbReference>
<organism evidence="5">
    <name type="scientific">Soboliphyme baturini</name>
    <dbReference type="NCBI Taxonomy" id="241478"/>
    <lineage>
        <taxon>Eukaryota</taxon>
        <taxon>Metazoa</taxon>
        <taxon>Ecdysozoa</taxon>
        <taxon>Nematoda</taxon>
        <taxon>Enoplea</taxon>
        <taxon>Dorylaimia</taxon>
        <taxon>Dioctophymatida</taxon>
        <taxon>Dioctophymatoidea</taxon>
        <taxon>Soboliphymatidae</taxon>
        <taxon>Soboliphyme</taxon>
    </lineage>
</organism>
<reference evidence="3 4" key="2">
    <citation type="submission" date="2018-11" db="EMBL/GenBank/DDBJ databases">
        <authorList>
            <consortium name="Pathogen Informatics"/>
        </authorList>
    </citation>
    <scope>NUCLEOTIDE SEQUENCE [LARGE SCALE GENOMIC DNA]</scope>
</reference>
<evidence type="ECO:0000313" key="5">
    <source>
        <dbReference type="WBParaSite" id="SBAD_0000925601-mRNA-1"/>
    </source>
</evidence>
<keyword evidence="4" id="KW-1185">Reference proteome</keyword>
<reference evidence="5" key="1">
    <citation type="submission" date="2016-06" db="UniProtKB">
        <authorList>
            <consortium name="WormBaseParasite"/>
        </authorList>
    </citation>
    <scope>IDENTIFICATION</scope>
</reference>
<feature type="transmembrane region" description="Helical" evidence="2">
    <location>
        <begin position="316"/>
        <end position="337"/>
    </location>
</feature>
<sequence>MMTKCPRLRTWVRQYACFFMQNCPLHSVCLLSLMAHCLVLSFISTVQFIHARSFAVSDLITTMCFLIKATPRYRVLYIEVAELVELMAQVCVCTSALCWVSAAVTAVSLTMRSRTGLKLVLVLDAFLITMCLTIPPLAATVQETAPVVADELLLQAVYKYGPLNGGDSELHRQFVDFVQLTLKCCGHQDHVLEYSSMMNQFLDNGMVPCTVIVPERFMAIPKVPFTCCQEPPSSSRFMRYRKGEVSMKLRCATDLSSFDEYMLENSRHNWSSVQKLCSSSSATDHHLPPLMGIHNDSCSDKLTDHLTDMSRAGADLSVLGLIAVIIHLSLSHLLIALTSPGTLAAWLASASLSVLRRLVPGFVTERPAKRKRSGKTTNDGTCLKPDPRLFDKI</sequence>
<dbReference type="AlphaFoldDB" id="A0A183IZ87"/>
<feature type="transmembrane region" description="Helical" evidence="2">
    <location>
        <begin position="86"/>
        <end position="109"/>
    </location>
</feature>
<keyword evidence="2" id="KW-1133">Transmembrane helix</keyword>
<keyword evidence="2" id="KW-0472">Membrane</keyword>
<gene>
    <name evidence="3" type="ORF">SBAD_LOCUS8934</name>
</gene>